<feature type="domain" description="N-acetyltransferase" evidence="9">
    <location>
        <begin position="940"/>
        <end position="1103"/>
    </location>
</feature>
<evidence type="ECO:0000256" key="3">
    <source>
        <dbReference type="ARBA" id="ARBA00022771"/>
    </source>
</evidence>
<dbReference type="Gramene" id="AUR62001624-RA">
    <property type="protein sequence ID" value="AUR62001624-RA:cds"/>
    <property type="gene ID" value="AUR62001624"/>
</dbReference>
<feature type="domain" description="PHD-type" evidence="8">
    <location>
        <begin position="797"/>
        <end position="844"/>
    </location>
</feature>
<reference evidence="10" key="2">
    <citation type="submission" date="2021-03" db="UniProtKB">
        <authorList>
            <consortium name="EnsemblPlants"/>
        </authorList>
    </citation>
    <scope>IDENTIFICATION</scope>
</reference>
<dbReference type="SUPFAM" id="SSF57903">
    <property type="entry name" value="FYVE/PHD zinc finger"/>
    <property type="match status" value="1"/>
</dbReference>
<dbReference type="PANTHER" id="PTHR46309:SF12">
    <property type="entry name" value="GB|AAC80581.1"/>
    <property type="match status" value="1"/>
</dbReference>
<evidence type="ECO:0000313" key="10">
    <source>
        <dbReference type="EnsemblPlants" id="AUR62001624-RA:cds"/>
    </source>
</evidence>
<dbReference type="InterPro" id="IPR019787">
    <property type="entry name" value="Znf_PHD-finger"/>
</dbReference>
<dbReference type="SMART" id="SM00249">
    <property type="entry name" value="PHD"/>
    <property type="match status" value="2"/>
</dbReference>
<evidence type="ECO:0000259" key="9">
    <source>
        <dbReference type="PROSITE" id="PS51186"/>
    </source>
</evidence>
<dbReference type="GO" id="GO:0016747">
    <property type="term" value="F:acyltransferase activity, transferring groups other than amino-acyl groups"/>
    <property type="evidence" value="ECO:0007669"/>
    <property type="project" value="InterPro"/>
</dbReference>
<dbReference type="Gene3D" id="3.40.630.30">
    <property type="match status" value="1"/>
</dbReference>
<dbReference type="EnsemblPlants" id="AUR62001624-RA">
    <property type="protein sequence ID" value="AUR62001624-RA:cds"/>
    <property type="gene ID" value="AUR62001624"/>
</dbReference>
<dbReference type="InterPro" id="IPR011011">
    <property type="entry name" value="Znf_FYVE_PHD"/>
</dbReference>
<dbReference type="Pfam" id="PF22970">
    <property type="entry name" value="DUF7028"/>
    <property type="match status" value="2"/>
</dbReference>
<evidence type="ECO:0000259" key="8">
    <source>
        <dbReference type="PROSITE" id="PS50016"/>
    </source>
</evidence>
<dbReference type="InterPro" id="IPR008395">
    <property type="entry name" value="Agenet-like_dom"/>
</dbReference>
<dbReference type="Pfam" id="PF05641">
    <property type="entry name" value="Agenet"/>
    <property type="match status" value="1"/>
</dbReference>
<dbReference type="InterPro" id="IPR001965">
    <property type="entry name" value="Znf_PHD"/>
</dbReference>
<accession>A0A803KRG7</accession>
<dbReference type="Pfam" id="PF23209">
    <property type="entry name" value="IDM1_C"/>
    <property type="match status" value="1"/>
</dbReference>
<dbReference type="CDD" id="cd04301">
    <property type="entry name" value="NAT_SF"/>
    <property type="match status" value="1"/>
</dbReference>
<dbReference type="GO" id="GO:0003714">
    <property type="term" value="F:transcription corepressor activity"/>
    <property type="evidence" value="ECO:0007669"/>
    <property type="project" value="InterPro"/>
</dbReference>
<proteinExistence type="predicted"/>
<comment type="subcellular location">
    <subcellularLocation>
        <location evidence="1">Nucleus</location>
    </subcellularLocation>
</comment>
<dbReference type="GO" id="GO:0008270">
    <property type="term" value="F:zinc ion binding"/>
    <property type="evidence" value="ECO:0007669"/>
    <property type="project" value="UniProtKB-KW"/>
</dbReference>
<keyword evidence="4" id="KW-0862">Zinc</keyword>
<dbReference type="Gene3D" id="3.30.40.10">
    <property type="entry name" value="Zinc/RING finger domain, C3HC4 (zinc finger)"/>
    <property type="match status" value="2"/>
</dbReference>
<dbReference type="PANTHER" id="PTHR46309">
    <property type="entry name" value="PHD FINGER PROTEIN 12"/>
    <property type="match status" value="1"/>
</dbReference>
<evidence type="ECO:0000313" key="11">
    <source>
        <dbReference type="Proteomes" id="UP000596660"/>
    </source>
</evidence>
<evidence type="ECO:0000256" key="1">
    <source>
        <dbReference type="ARBA" id="ARBA00004123"/>
    </source>
</evidence>
<sequence>MQVRSIEDGFQGSWHAGEIIGFEDGWREVKYLHLLHDNEVDFLTEAVEVSSSIDRTSTTSKKCDRGRIRPIPPTFGELAKENLNYGLCVDCWYHDAWWEGVVFDYKHGSSERKIFFPDLGDEISSDVTNLRLTHDWDEISGEWNYRGNWLFLEIIEEYERDRFIPVSLKQIWYDMRGRKESGDIGEWPFPVKDKLEDLVAQIIDENLRVTIDAFLKGCISSEAMSEFREALSGAVVPSADISLQDVDSTKQNDAAFTMIGELCKNAELAKDLQDSTPINNQVVPVQPKALSIICSDQNGLDVNMKPSAESQFSNKSKNDEKKQLRIKIKRNLQPDHSEMNIEPECCPQSMYDYAQHERPGNNLTTKVRGYLSFLGYKMEQVDKLKSVRYSSPGGGRTFYNLRQCIDYEKKQAENSSLAVEDIRSGKLLSPGSLKCTPPLKVSKTSKKGSQKGRRKVLNLNIEPRYCPEAVLKYVRSLKKRSSKTKDPLSKTRSELQDEARGHLSAIGWSFWPKLKQGVEEWRYDSPTSNKTYYSLLSACKAIVNGTELLSSGPMVDVQSENSKGNSVELSLSDKENHRRTISQRWAKIFPRALRKYKAGKVQRRKQNGFVNTMPSLLESGRAEQEVGDNGFAKRRSIRKLSTSFLSKEKKALGKVRTSSDSCNPSRVLRSSKRVQQAGTCKSSKAPRTVLSWLMDNGVVLGREKVQYYRQGDDKPIAAGRVTYNGISCSCCSNIFSLSGFEAHAGGYSLRPAANIYFTNDGKSLAERQLKMMSQKIKNIPREPLERSKGKRHKSWNDHICSLCHYGGKLLLCDRCPSSFHKECLHLQDKDIPEGNWFCPSCCCGLCGESYFDMNAESSTNKSVLFCHQCERQYHAHCVRERVEDKMDVHPTENWFCCKMCEKVHWGLQQLLGKPILVGHNNLTWTLIKPMNYLAYEHDDCDVAAITENYSKLGVALEVMHECFEPVKEPRTRRDLVEDVIFCRGSPLNRLNFRGFYTVLLERNDELITVAILRVYGDKVAEIPLIGTRFKHRRQGMCRIVMQELEKNLIELGVKRLVLPAAASVLNTWTTAFGFIPISDDERRDFLSYSFLDFQDTVMCQKLLRKLPSPLLLMSRDVSGVHHQTPRNVEGNSVIDDPEGNSPISEVSQEDQLEGELANDQYEESNGGDNGQDTPVAMVTDPTNLGGESCNSVEFKEQKIERDKCEGNLKFYTRKKAVELRSPVPQANCSKVEVSCR</sequence>
<protein>
    <recommendedName>
        <fullName evidence="12">PHD finger transcription factor</fullName>
    </recommendedName>
</protein>
<evidence type="ECO:0000256" key="5">
    <source>
        <dbReference type="ARBA" id="ARBA00023242"/>
    </source>
</evidence>
<dbReference type="GO" id="GO:0006357">
    <property type="term" value="P:regulation of transcription by RNA polymerase II"/>
    <property type="evidence" value="ECO:0007669"/>
    <property type="project" value="TreeGrafter"/>
</dbReference>
<dbReference type="Proteomes" id="UP000596660">
    <property type="component" value="Unplaced"/>
</dbReference>
<dbReference type="Pfam" id="PF00628">
    <property type="entry name" value="PHD"/>
    <property type="match status" value="1"/>
</dbReference>
<dbReference type="PROSITE" id="PS50016">
    <property type="entry name" value="ZF_PHD_2"/>
    <property type="match status" value="2"/>
</dbReference>
<dbReference type="InterPro" id="IPR013083">
    <property type="entry name" value="Znf_RING/FYVE/PHD"/>
</dbReference>
<dbReference type="OMA" id="DEATENW"/>
<feature type="region of interest" description="Disordered" evidence="7">
    <location>
        <begin position="1121"/>
        <end position="1184"/>
    </location>
</feature>
<dbReference type="GO" id="GO:0005634">
    <property type="term" value="C:nucleus"/>
    <property type="evidence" value="ECO:0007669"/>
    <property type="project" value="UniProtKB-SubCell"/>
</dbReference>
<dbReference type="InterPro" id="IPR032308">
    <property type="entry name" value="TDBD"/>
</dbReference>
<keyword evidence="11" id="KW-1185">Reference proteome</keyword>
<evidence type="ECO:0000256" key="2">
    <source>
        <dbReference type="ARBA" id="ARBA00022723"/>
    </source>
</evidence>
<dbReference type="InterPro" id="IPR016181">
    <property type="entry name" value="Acyl_CoA_acyltransferase"/>
</dbReference>
<feature type="domain" description="PHD-type" evidence="8">
    <location>
        <begin position="840"/>
        <end position="903"/>
    </location>
</feature>
<dbReference type="InterPro" id="IPR054292">
    <property type="entry name" value="DUF7028"/>
</dbReference>
<reference evidence="10" key="1">
    <citation type="journal article" date="2017" name="Nature">
        <title>The genome of Chenopodium quinoa.</title>
        <authorList>
            <person name="Jarvis D.E."/>
            <person name="Ho Y.S."/>
            <person name="Lightfoot D.J."/>
            <person name="Schmoeckel S.M."/>
            <person name="Li B."/>
            <person name="Borm T.J.A."/>
            <person name="Ohyanagi H."/>
            <person name="Mineta K."/>
            <person name="Michell C.T."/>
            <person name="Saber N."/>
            <person name="Kharbatia N.M."/>
            <person name="Rupper R.R."/>
            <person name="Sharp A.R."/>
            <person name="Dally N."/>
            <person name="Boughton B.A."/>
            <person name="Woo Y.H."/>
            <person name="Gao G."/>
            <person name="Schijlen E.G.W.M."/>
            <person name="Guo X."/>
            <person name="Momin A.A."/>
            <person name="Negrao S."/>
            <person name="Al-Babili S."/>
            <person name="Gehring C."/>
            <person name="Roessner U."/>
            <person name="Jung C."/>
            <person name="Murphy K."/>
            <person name="Arold S.T."/>
            <person name="Gojobori T."/>
            <person name="van der Linden C.G."/>
            <person name="van Loo E.N."/>
            <person name="Jellen E.N."/>
            <person name="Maughan P.J."/>
            <person name="Tester M."/>
        </authorList>
    </citation>
    <scope>NUCLEOTIDE SEQUENCE [LARGE SCALE GENOMIC DNA]</scope>
    <source>
        <strain evidence="10">cv. PI 614886</strain>
    </source>
</reference>
<keyword evidence="2" id="KW-0479">Metal-binding</keyword>
<evidence type="ECO:0000256" key="6">
    <source>
        <dbReference type="PROSITE-ProRule" id="PRU00146"/>
    </source>
</evidence>
<evidence type="ECO:0008006" key="12">
    <source>
        <dbReference type="Google" id="ProtNLM"/>
    </source>
</evidence>
<name>A0A803KRG7_CHEQI</name>
<dbReference type="SMART" id="SM00743">
    <property type="entry name" value="Agenet"/>
    <property type="match status" value="1"/>
</dbReference>
<dbReference type="AlphaFoldDB" id="A0A803KRG7"/>
<keyword evidence="5" id="KW-0539">Nucleus</keyword>
<dbReference type="InterPro" id="IPR042163">
    <property type="entry name" value="PHF12"/>
</dbReference>
<dbReference type="PROSITE" id="PS51186">
    <property type="entry name" value="GNAT"/>
    <property type="match status" value="1"/>
</dbReference>
<dbReference type="InterPro" id="IPR056511">
    <property type="entry name" value="IDM1_C"/>
</dbReference>
<organism evidence="10 11">
    <name type="scientific">Chenopodium quinoa</name>
    <name type="common">Quinoa</name>
    <dbReference type="NCBI Taxonomy" id="63459"/>
    <lineage>
        <taxon>Eukaryota</taxon>
        <taxon>Viridiplantae</taxon>
        <taxon>Streptophyta</taxon>
        <taxon>Embryophyta</taxon>
        <taxon>Tracheophyta</taxon>
        <taxon>Spermatophyta</taxon>
        <taxon>Magnoliopsida</taxon>
        <taxon>eudicotyledons</taxon>
        <taxon>Gunneridae</taxon>
        <taxon>Pentapetalae</taxon>
        <taxon>Caryophyllales</taxon>
        <taxon>Chenopodiaceae</taxon>
        <taxon>Chenopodioideae</taxon>
        <taxon>Atripliceae</taxon>
        <taxon>Chenopodium</taxon>
    </lineage>
</organism>
<dbReference type="SUPFAM" id="SSF55729">
    <property type="entry name" value="Acyl-CoA N-acyltransferases (Nat)"/>
    <property type="match status" value="1"/>
</dbReference>
<dbReference type="Pfam" id="PF16135">
    <property type="entry name" value="TDBD"/>
    <property type="match status" value="1"/>
</dbReference>
<evidence type="ECO:0000256" key="7">
    <source>
        <dbReference type="SAM" id="MobiDB-lite"/>
    </source>
</evidence>
<dbReference type="InterPro" id="IPR014002">
    <property type="entry name" value="Agenet_dom_plant"/>
</dbReference>
<evidence type="ECO:0000256" key="4">
    <source>
        <dbReference type="ARBA" id="ARBA00022833"/>
    </source>
</evidence>
<dbReference type="InterPro" id="IPR000182">
    <property type="entry name" value="GNAT_dom"/>
</dbReference>
<keyword evidence="3 6" id="KW-0863">Zinc-finger</keyword>